<dbReference type="PROSITE" id="PS51745">
    <property type="entry name" value="PB1"/>
    <property type="match status" value="1"/>
</dbReference>
<dbReference type="InterPro" id="IPR000270">
    <property type="entry name" value="PB1_dom"/>
</dbReference>
<dbReference type="PANTHER" id="PTHR20930:SF0">
    <property type="entry name" value="PROTEIN ILRUN"/>
    <property type="match status" value="1"/>
</dbReference>
<evidence type="ECO:0000313" key="2">
    <source>
        <dbReference type="EMBL" id="KAJ4751917.1"/>
    </source>
</evidence>
<dbReference type="InterPro" id="IPR053793">
    <property type="entry name" value="PB1-like"/>
</dbReference>
<dbReference type="InterPro" id="IPR032350">
    <property type="entry name" value="Nbr1_FW"/>
</dbReference>
<dbReference type="CDD" id="cd14947">
    <property type="entry name" value="NBR1_like"/>
    <property type="match status" value="1"/>
</dbReference>
<dbReference type="PANTHER" id="PTHR20930">
    <property type="entry name" value="OVARIAN CARCINOMA ANTIGEN CA125-RELATED"/>
    <property type="match status" value="1"/>
</dbReference>
<sequence length="501" mass="55497">MATPEKVVIKVKYGDNIKRVNGYVNHKKLDMKLALLRLEIRECFNITPEKVFDLTYIDEDGDTVLLGDDADLQDAAIKQGLNPLRIEIKLKHNSSPPQNPVSKINSDPIRATIISTVKEANQKRKITSVQESSTPTLMHALPNWGSGFGPRQQQMLLRNSLLSAQLSPATLPIMGGQVEPMIVGNSSKPNGVKCEVCGANLIIGQCYKKKGKYKVCRTCYNRMVVCCEDFATPSYDLKIFASFDSVVQKDQIYFSRTYESCKSICGSQRCCVQDITIPVGTRLALNTPFKKIWRVQNNLTARMPYGTRLTKLCGVYGFITPWEVKLEIPQPDGLSIQESIDVSLDLKAPSCPGKYFAWYSLKNLAGSEFGEPFLVAVDVVANLSASQNATINNVTTESLSSNAATKNHAINVKPTTDTENNKVINKPEEPVSSHPAGNSGKQVVVVEEGDDGLEKTVEKLVEMGYIDKDLNRKVLRSNNNYDLWLAIDALECIHKDSPKDD</sequence>
<gene>
    <name evidence="2" type="ORF">LUZ62_086322</name>
</gene>
<dbReference type="InterPro" id="IPR013783">
    <property type="entry name" value="Ig-like_fold"/>
</dbReference>
<protein>
    <recommendedName>
        <fullName evidence="1">PB1 domain-containing protein</fullName>
    </recommendedName>
</protein>
<dbReference type="AlphaFoldDB" id="A0AAV8CBP5"/>
<dbReference type="Gene3D" id="3.10.20.90">
    <property type="entry name" value="Phosphatidylinositol 3-kinase Catalytic Subunit, Chain A, domain 1"/>
    <property type="match status" value="1"/>
</dbReference>
<name>A0AAV8CBP5_9POAL</name>
<comment type="caution">
    <text evidence="2">The sequence shown here is derived from an EMBL/GenBank/DDBJ whole genome shotgun (WGS) entry which is preliminary data.</text>
</comment>
<dbReference type="Pfam" id="PF16158">
    <property type="entry name" value="N_BRCA1_IG"/>
    <property type="match status" value="1"/>
</dbReference>
<dbReference type="SMART" id="SM00666">
    <property type="entry name" value="PB1"/>
    <property type="match status" value="1"/>
</dbReference>
<evidence type="ECO:0000259" key="1">
    <source>
        <dbReference type="PROSITE" id="PS51745"/>
    </source>
</evidence>
<dbReference type="Gene3D" id="2.60.40.10">
    <property type="entry name" value="Immunoglobulins"/>
    <property type="match status" value="1"/>
</dbReference>
<feature type="domain" description="PB1" evidence="1">
    <location>
        <begin position="6"/>
        <end position="91"/>
    </location>
</feature>
<dbReference type="Proteomes" id="UP001140206">
    <property type="component" value="Chromosome 5"/>
</dbReference>
<dbReference type="Pfam" id="PF00564">
    <property type="entry name" value="PB1"/>
    <property type="match status" value="1"/>
</dbReference>
<dbReference type="Pfam" id="PF24932">
    <property type="entry name" value="UBA_NBR1_C"/>
    <property type="match status" value="1"/>
</dbReference>
<evidence type="ECO:0000313" key="3">
    <source>
        <dbReference type="Proteomes" id="UP001140206"/>
    </source>
</evidence>
<reference evidence="2" key="1">
    <citation type="submission" date="2022-08" db="EMBL/GenBank/DDBJ databases">
        <authorList>
            <person name="Marques A."/>
        </authorList>
    </citation>
    <scope>NUCLEOTIDE SEQUENCE</scope>
    <source>
        <strain evidence="2">RhyPub2mFocal</strain>
        <tissue evidence="2">Leaves</tissue>
    </source>
</reference>
<dbReference type="EMBL" id="JAMFTS010000005">
    <property type="protein sequence ID" value="KAJ4751917.1"/>
    <property type="molecule type" value="Genomic_DNA"/>
</dbReference>
<dbReference type="SUPFAM" id="SSF54277">
    <property type="entry name" value="CAD &amp; PB1 domains"/>
    <property type="match status" value="1"/>
</dbReference>
<keyword evidence="3" id="KW-1185">Reference proteome</keyword>
<dbReference type="Gene3D" id="1.10.8.10">
    <property type="entry name" value="DNA helicase RuvA subunit, C-terminal domain"/>
    <property type="match status" value="1"/>
</dbReference>
<proteinExistence type="predicted"/>
<dbReference type="InterPro" id="IPR056893">
    <property type="entry name" value="UBA_Nbr1_C"/>
</dbReference>
<accession>A0AAV8CBP5</accession>
<organism evidence="2 3">
    <name type="scientific">Rhynchospora pubera</name>
    <dbReference type="NCBI Taxonomy" id="906938"/>
    <lineage>
        <taxon>Eukaryota</taxon>
        <taxon>Viridiplantae</taxon>
        <taxon>Streptophyta</taxon>
        <taxon>Embryophyta</taxon>
        <taxon>Tracheophyta</taxon>
        <taxon>Spermatophyta</taxon>
        <taxon>Magnoliopsida</taxon>
        <taxon>Liliopsida</taxon>
        <taxon>Poales</taxon>
        <taxon>Cyperaceae</taxon>
        <taxon>Cyperoideae</taxon>
        <taxon>Rhynchosporeae</taxon>
        <taxon>Rhynchospora</taxon>
    </lineage>
</organism>